<dbReference type="AlphaFoldDB" id="A0AAW1TRG0"/>
<reference evidence="1 2" key="1">
    <citation type="submission" date="2023-03" db="EMBL/GenBank/DDBJ databases">
        <title>Genome insight into feeding habits of ladybird beetles.</title>
        <authorList>
            <person name="Li H.-S."/>
            <person name="Huang Y.-H."/>
            <person name="Pang H."/>
        </authorList>
    </citation>
    <scope>NUCLEOTIDE SEQUENCE [LARGE SCALE GENOMIC DNA]</scope>
    <source>
        <strain evidence="1">SYSU_2023b</strain>
        <tissue evidence="1">Whole body</tissue>
    </source>
</reference>
<protein>
    <submittedName>
        <fullName evidence="1">Uncharacterized protein</fullName>
    </submittedName>
</protein>
<gene>
    <name evidence="1" type="ORF">WA026_007933</name>
</gene>
<proteinExistence type="predicted"/>
<feature type="non-terminal residue" evidence="1">
    <location>
        <position position="1"/>
    </location>
</feature>
<keyword evidence="2" id="KW-1185">Reference proteome</keyword>
<dbReference type="Proteomes" id="UP001431783">
    <property type="component" value="Unassembled WGS sequence"/>
</dbReference>
<name>A0AAW1TRG0_9CUCU</name>
<organism evidence="1 2">
    <name type="scientific">Henosepilachna vigintioctopunctata</name>
    <dbReference type="NCBI Taxonomy" id="420089"/>
    <lineage>
        <taxon>Eukaryota</taxon>
        <taxon>Metazoa</taxon>
        <taxon>Ecdysozoa</taxon>
        <taxon>Arthropoda</taxon>
        <taxon>Hexapoda</taxon>
        <taxon>Insecta</taxon>
        <taxon>Pterygota</taxon>
        <taxon>Neoptera</taxon>
        <taxon>Endopterygota</taxon>
        <taxon>Coleoptera</taxon>
        <taxon>Polyphaga</taxon>
        <taxon>Cucujiformia</taxon>
        <taxon>Coccinelloidea</taxon>
        <taxon>Coccinellidae</taxon>
        <taxon>Epilachninae</taxon>
        <taxon>Epilachnini</taxon>
        <taxon>Henosepilachna</taxon>
    </lineage>
</organism>
<accession>A0AAW1TRG0</accession>
<comment type="caution">
    <text evidence="1">The sequence shown here is derived from an EMBL/GenBank/DDBJ whole genome shotgun (WGS) entry which is preliminary data.</text>
</comment>
<evidence type="ECO:0000313" key="2">
    <source>
        <dbReference type="Proteomes" id="UP001431783"/>
    </source>
</evidence>
<evidence type="ECO:0000313" key="1">
    <source>
        <dbReference type="EMBL" id="KAK9870365.1"/>
    </source>
</evidence>
<dbReference type="EMBL" id="JARQZJ010000003">
    <property type="protein sequence ID" value="KAK9870365.1"/>
    <property type="molecule type" value="Genomic_DNA"/>
</dbReference>
<sequence length="64" mass="7394">RNQTLSSQLDYAHYSENFAVNRIKGNWKWSHVASTINHWKLGIIVAQDMTPGAKLIHAYKEELL</sequence>